<evidence type="ECO:0008006" key="3">
    <source>
        <dbReference type="Google" id="ProtNLM"/>
    </source>
</evidence>
<dbReference type="InterPro" id="IPR021489">
    <property type="entry name" value="DUF3143"/>
</dbReference>
<dbReference type="eggNOG" id="ENOG5030R32">
    <property type="taxonomic scope" value="Bacteria"/>
</dbReference>
<evidence type="ECO:0000313" key="2">
    <source>
        <dbReference type="Proteomes" id="UP000030355"/>
    </source>
</evidence>
<dbReference type="Proteomes" id="UP000030355">
    <property type="component" value="Unassembled WGS sequence"/>
</dbReference>
<dbReference type="Pfam" id="PF11341">
    <property type="entry name" value="DUF3143"/>
    <property type="match status" value="1"/>
</dbReference>
<dbReference type="AlphaFoldDB" id="A0A0A2A3H0"/>
<sequence>MSVNHPKKPINQYSLQALELWLTDLGAVKDTNNPSKWYLLISNWNATIIFEQEDLSVIWQIGGCETKRLFSYGINREDVENAILQGP</sequence>
<dbReference type="STRING" id="93057.EU95_0915"/>
<name>A0A0A2A3H0_PROMR</name>
<reference evidence="2" key="1">
    <citation type="journal article" date="2014" name="Sci. Data">
        <title>Genomes of diverse isolates of the marine cyanobacterium Prochlorococcus.</title>
        <authorList>
            <person name="Biller S."/>
            <person name="Berube P."/>
            <person name="Thompson J."/>
            <person name="Kelly L."/>
            <person name="Roggensack S."/>
            <person name="Awad L."/>
            <person name="Roache-Johnson K."/>
            <person name="Ding H."/>
            <person name="Giovannoni S.J."/>
            <person name="Moore L.R."/>
            <person name="Chisholm S.W."/>
        </authorList>
    </citation>
    <scope>NUCLEOTIDE SEQUENCE [LARGE SCALE GENOMIC DNA]</scope>
    <source>
        <strain evidence="2">MIT 9201</strain>
    </source>
</reference>
<accession>A0A0A2A3H0</accession>
<dbReference type="PANTHER" id="PTHR35765:SF2">
    <property type="entry name" value="OS05G0569200 PROTEIN"/>
    <property type="match status" value="1"/>
</dbReference>
<evidence type="ECO:0000313" key="1">
    <source>
        <dbReference type="EMBL" id="KGF96120.1"/>
    </source>
</evidence>
<dbReference type="PANTHER" id="PTHR35765">
    <property type="entry name" value="OS05G0569200 PROTEIN"/>
    <property type="match status" value="1"/>
</dbReference>
<gene>
    <name evidence="1" type="ORF">EU95_0915</name>
</gene>
<proteinExistence type="predicted"/>
<dbReference type="RefSeq" id="WP_413679219.1">
    <property type="nucleotide sequence ID" value="NZ_CP138977.1"/>
</dbReference>
<protein>
    <recommendedName>
        <fullName evidence="3">DUF3143 domain-containing protein</fullName>
    </recommendedName>
</protein>
<comment type="caution">
    <text evidence="1">The sequence shown here is derived from an EMBL/GenBank/DDBJ whole genome shotgun (WGS) entry which is preliminary data.</text>
</comment>
<dbReference type="EMBL" id="JNAL01000010">
    <property type="protein sequence ID" value="KGF96120.1"/>
    <property type="molecule type" value="Genomic_DNA"/>
</dbReference>
<organism evidence="1 2">
    <name type="scientific">Prochlorococcus marinus str. MIT 9201</name>
    <dbReference type="NCBI Taxonomy" id="93057"/>
    <lineage>
        <taxon>Bacteria</taxon>
        <taxon>Bacillati</taxon>
        <taxon>Cyanobacteriota</taxon>
        <taxon>Cyanophyceae</taxon>
        <taxon>Synechococcales</taxon>
        <taxon>Prochlorococcaceae</taxon>
        <taxon>Prochlorococcus</taxon>
    </lineage>
</organism>